<dbReference type="PANTHER" id="PTHR36113:SF6">
    <property type="entry name" value="FOSFOMYCIN RESISTANCE PROTEIN FOSX"/>
    <property type="match status" value="1"/>
</dbReference>
<dbReference type="InterPro" id="IPR051332">
    <property type="entry name" value="Fosfomycin_Res_Enzymes"/>
</dbReference>
<dbReference type="PROSITE" id="PS51819">
    <property type="entry name" value="VOC"/>
    <property type="match status" value="1"/>
</dbReference>
<dbReference type="EMBL" id="SJDT01000001">
    <property type="protein sequence ID" value="TBW23688.1"/>
    <property type="molecule type" value="Genomic_DNA"/>
</dbReference>
<dbReference type="OrthoDB" id="5296884at2"/>
<dbReference type="Gene3D" id="3.10.180.10">
    <property type="entry name" value="2,3-Dihydroxybiphenyl 1,2-Dioxygenase, domain 1"/>
    <property type="match status" value="1"/>
</dbReference>
<evidence type="ECO:0000313" key="3">
    <source>
        <dbReference type="Proteomes" id="UP000293036"/>
    </source>
</evidence>
<dbReference type="InterPro" id="IPR029068">
    <property type="entry name" value="Glyas_Bleomycin-R_OHBP_Dase"/>
</dbReference>
<proteinExistence type="predicted"/>
<gene>
    <name evidence="2" type="ORF">EZJ44_00660</name>
</gene>
<sequence>MKNPVHHIELWTNDLETTSASFDWLLPLLGWEAQHDPSWPQGRIWHHSSGLYIVLEKSPAVSGLQDRMRAGLNHLALRASDHEQLDQLRADCVAYGWTELFADDYPYAGGPDHTALYIENAEGFELEIVVD</sequence>
<dbReference type="RefSeq" id="WP_131279114.1">
    <property type="nucleotide sequence ID" value="NZ_JBHSLR010000009.1"/>
</dbReference>
<dbReference type="AlphaFoldDB" id="A0A4Q9V283"/>
<dbReference type="Pfam" id="PF13669">
    <property type="entry name" value="Glyoxalase_4"/>
    <property type="match status" value="1"/>
</dbReference>
<evidence type="ECO:0000259" key="1">
    <source>
        <dbReference type="PROSITE" id="PS51819"/>
    </source>
</evidence>
<dbReference type="InterPro" id="IPR037523">
    <property type="entry name" value="VOC_core"/>
</dbReference>
<keyword evidence="3" id="KW-1185">Reference proteome</keyword>
<dbReference type="PANTHER" id="PTHR36113">
    <property type="entry name" value="LYASE, PUTATIVE-RELATED-RELATED"/>
    <property type="match status" value="1"/>
</dbReference>
<accession>A0A4Q9V283</accession>
<dbReference type="Proteomes" id="UP000293036">
    <property type="component" value="Unassembled WGS sequence"/>
</dbReference>
<dbReference type="SUPFAM" id="SSF54593">
    <property type="entry name" value="Glyoxalase/Bleomycin resistance protein/Dihydroxybiphenyl dioxygenase"/>
    <property type="match status" value="1"/>
</dbReference>
<comment type="caution">
    <text evidence="2">The sequence shown here is derived from an EMBL/GenBank/DDBJ whole genome shotgun (WGS) entry which is preliminary data.</text>
</comment>
<protein>
    <submittedName>
        <fullName evidence="2">Glyoxalase</fullName>
    </submittedName>
</protein>
<name>A0A4Q9V283_9ACTO</name>
<evidence type="ECO:0000313" key="2">
    <source>
        <dbReference type="EMBL" id="TBW23688.1"/>
    </source>
</evidence>
<feature type="domain" description="VOC" evidence="1">
    <location>
        <begin position="4"/>
        <end position="131"/>
    </location>
</feature>
<organism evidence="2 3">
    <name type="scientific">Arcanobacterium bovis</name>
    <dbReference type="NCBI Taxonomy" id="2529275"/>
    <lineage>
        <taxon>Bacteria</taxon>
        <taxon>Bacillati</taxon>
        <taxon>Actinomycetota</taxon>
        <taxon>Actinomycetes</taxon>
        <taxon>Actinomycetales</taxon>
        <taxon>Actinomycetaceae</taxon>
        <taxon>Arcanobacterium</taxon>
    </lineage>
</organism>
<reference evidence="2 3" key="1">
    <citation type="submission" date="2019-02" db="EMBL/GenBank/DDBJ databases">
        <title>Arcanobacterium bovis sp. nov., isolated from the milk of a cow with mastitis.</title>
        <authorList>
            <person name="Sammra O."/>
            <person name="Foster G."/>
            <person name="Hassan A."/>
            <person name="Alssahen M."/>
            <person name="Laemmler C."/>
            <person name="Borowiak M."/>
            <person name="Malorny B."/>
            <person name="Abdulmawjood A."/>
        </authorList>
    </citation>
    <scope>NUCLEOTIDE SEQUENCE [LARGE SCALE GENOMIC DNA]</scope>
    <source>
        <strain evidence="2 3">C605018/01/1</strain>
    </source>
</reference>